<gene>
    <name evidence="2" type="ORF">Cvel_7367</name>
</gene>
<dbReference type="AlphaFoldDB" id="A0A0G4HLN6"/>
<feature type="region of interest" description="Disordered" evidence="1">
    <location>
        <begin position="141"/>
        <end position="210"/>
    </location>
</feature>
<reference evidence="2" key="1">
    <citation type="submission" date="2014-11" db="EMBL/GenBank/DDBJ databases">
        <authorList>
            <person name="Otto D Thomas"/>
            <person name="Naeem Raeece"/>
        </authorList>
    </citation>
    <scope>NUCLEOTIDE SEQUENCE</scope>
</reference>
<accession>A0A0G4HLN6</accession>
<organism evidence="2">
    <name type="scientific">Chromera velia CCMP2878</name>
    <dbReference type="NCBI Taxonomy" id="1169474"/>
    <lineage>
        <taxon>Eukaryota</taxon>
        <taxon>Sar</taxon>
        <taxon>Alveolata</taxon>
        <taxon>Colpodellida</taxon>
        <taxon>Chromeraceae</taxon>
        <taxon>Chromera</taxon>
    </lineage>
</organism>
<dbReference type="EMBL" id="CDMZ01003076">
    <property type="protein sequence ID" value="CEM45012.1"/>
    <property type="molecule type" value="Genomic_DNA"/>
</dbReference>
<proteinExistence type="predicted"/>
<evidence type="ECO:0000313" key="2">
    <source>
        <dbReference type="EMBL" id="CEM45012.1"/>
    </source>
</evidence>
<protein>
    <submittedName>
        <fullName evidence="2">Uncharacterized protein</fullName>
    </submittedName>
</protein>
<feature type="compositionally biased region" description="Basic and acidic residues" evidence="1">
    <location>
        <begin position="141"/>
        <end position="152"/>
    </location>
</feature>
<feature type="compositionally biased region" description="Acidic residues" evidence="1">
    <location>
        <begin position="161"/>
        <end position="198"/>
    </location>
</feature>
<sequence length="246" mass="27474">MAAWYLCLSHSALVASLKCLNSAHRSLIVIFFIRLSHFTLASLLSPFKRAAFMALKTTSLIWASVTFGFFCLEFFESDGFEPDSTLDSFDLYFIVSVLQGALAKPPASIQWWMRSFTGVGKHEEKGDDAPGQKIVDLLKKEREASQGRKEGDVTELGVYSEDSDANSNSEEDVEIEEDADLSEADFNEGENESEDESGTEGAVNEGDKNKYGRILIFDTNRKLSRVDVVVNEFQRQLIDEKDDPAL</sequence>
<dbReference type="VEuPathDB" id="CryptoDB:Cvel_7367"/>
<evidence type="ECO:0000256" key="1">
    <source>
        <dbReference type="SAM" id="MobiDB-lite"/>
    </source>
</evidence>
<name>A0A0G4HLN6_9ALVE</name>